<evidence type="ECO:0000313" key="1">
    <source>
        <dbReference type="EMBL" id="MDA5109790.1"/>
    </source>
</evidence>
<accession>A0A9X3Z4N6</accession>
<dbReference type="InterPro" id="IPR050155">
    <property type="entry name" value="HAD-like_hydrolase_sf"/>
</dbReference>
<name>A0A9X3Z4N6_9BACL</name>
<dbReference type="Gene3D" id="1.10.150.240">
    <property type="entry name" value="Putative phosphatase, domain 2"/>
    <property type="match status" value="1"/>
</dbReference>
<sequence>MYQCLLFDLDGTLLDSRDAVIDAVARTAERFAPGVFSRDDLLKRFGESLDDFLAAAAGETYDREAVRKSYAAYVREHHDRHVRLFPCVREGLERLKAAGYRMAVVTNKQREFAVAGLELAGLVEFFEVVVTIDDVSRGKPSAEPVQQALRLLQMRPEQALMIGDSRYDVLAAAGAGVKSAVLEWYGAEEWTYAAPDLRFANFQTFAEEMLAVRALGGNGARWHE</sequence>
<dbReference type="GO" id="GO:0008967">
    <property type="term" value="F:phosphoglycolate phosphatase activity"/>
    <property type="evidence" value="ECO:0007669"/>
    <property type="project" value="TreeGrafter"/>
</dbReference>
<keyword evidence="1" id="KW-0378">Hydrolase</keyword>
<dbReference type="InterPro" id="IPR023214">
    <property type="entry name" value="HAD_sf"/>
</dbReference>
<dbReference type="RefSeq" id="WP_271140505.1">
    <property type="nucleotide sequence ID" value="NZ_JAPYYP010000021.1"/>
</dbReference>
<dbReference type="NCBIfam" id="TIGR01509">
    <property type="entry name" value="HAD-SF-IA-v3"/>
    <property type="match status" value="1"/>
</dbReference>
<comment type="caution">
    <text evidence="1">The sequence shown here is derived from an EMBL/GenBank/DDBJ whole genome shotgun (WGS) entry which is preliminary data.</text>
</comment>
<dbReference type="SUPFAM" id="SSF56784">
    <property type="entry name" value="HAD-like"/>
    <property type="match status" value="1"/>
</dbReference>
<dbReference type="GO" id="GO:0006281">
    <property type="term" value="P:DNA repair"/>
    <property type="evidence" value="ECO:0007669"/>
    <property type="project" value="TreeGrafter"/>
</dbReference>
<dbReference type="PANTHER" id="PTHR43434:SF26">
    <property type="entry name" value="PYROPHOSPHATASE PPAX"/>
    <property type="match status" value="1"/>
</dbReference>
<dbReference type="InterPro" id="IPR036412">
    <property type="entry name" value="HAD-like_sf"/>
</dbReference>
<dbReference type="NCBIfam" id="TIGR01549">
    <property type="entry name" value="HAD-SF-IA-v1"/>
    <property type="match status" value="1"/>
</dbReference>
<dbReference type="Pfam" id="PF13419">
    <property type="entry name" value="HAD_2"/>
    <property type="match status" value="1"/>
</dbReference>
<organism evidence="1 2">
    <name type="scientific">Brevibacillus thermoruber</name>
    <dbReference type="NCBI Taxonomy" id="33942"/>
    <lineage>
        <taxon>Bacteria</taxon>
        <taxon>Bacillati</taxon>
        <taxon>Bacillota</taxon>
        <taxon>Bacilli</taxon>
        <taxon>Bacillales</taxon>
        <taxon>Paenibacillaceae</taxon>
        <taxon>Brevibacillus</taxon>
    </lineage>
</organism>
<dbReference type="InterPro" id="IPR006439">
    <property type="entry name" value="HAD-SF_hydro_IA"/>
</dbReference>
<evidence type="ECO:0000313" key="2">
    <source>
        <dbReference type="Proteomes" id="UP001151071"/>
    </source>
</evidence>
<protein>
    <submittedName>
        <fullName evidence="1">HAD-IA family hydrolase</fullName>
    </submittedName>
</protein>
<gene>
    <name evidence="1" type="ORF">O3V59_15590</name>
</gene>
<proteinExistence type="predicted"/>
<dbReference type="Gene3D" id="3.40.50.1000">
    <property type="entry name" value="HAD superfamily/HAD-like"/>
    <property type="match status" value="1"/>
</dbReference>
<dbReference type="Proteomes" id="UP001151071">
    <property type="component" value="Unassembled WGS sequence"/>
</dbReference>
<dbReference type="SFLD" id="SFLDG01135">
    <property type="entry name" value="C1.5.6:_HAD__Beta-PGM__Phospha"/>
    <property type="match status" value="1"/>
</dbReference>
<dbReference type="InterPro" id="IPR041492">
    <property type="entry name" value="HAD_2"/>
</dbReference>
<dbReference type="AlphaFoldDB" id="A0A9X3Z4N6"/>
<dbReference type="GO" id="GO:0005829">
    <property type="term" value="C:cytosol"/>
    <property type="evidence" value="ECO:0007669"/>
    <property type="project" value="TreeGrafter"/>
</dbReference>
<dbReference type="InterPro" id="IPR023198">
    <property type="entry name" value="PGP-like_dom2"/>
</dbReference>
<dbReference type="SFLD" id="SFLDS00003">
    <property type="entry name" value="Haloacid_Dehalogenase"/>
    <property type="match status" value="1"/>
</dbReference>
<dbReference type="PANTHER" id="PTHR43434">
    <property type="entry name" value="PHOSPHOGLYCOLATE PHOSPHATASE"/>
    <property type="match status" value="1"/>
</dbReference>
<dbReference type="EMBL" id="JAPYYP010000021">
    <property type="protein sequence ID" value="MDA5109790.1"/>
    <property type="molecule type" value="Genomic_DNA"/>
</dbReference>
<keyword evidence="2" id="KW-1185">Reference proteome</keyword>
<dbReference type="SFLD" id="SFLDG01129">
    <property type="entry name" value="C1.5:_HAD__Beta-PGM__Phosphata"/>
    <property type="match status" value="1"/>
</dbReference>
<reference evidence="1" key="1">
    <citation type="submission" date="2022-12" db="EMBL/GenBank/DDBJ databases">
        <title>Draft genome sequence of the thermophilic strain Brevibacillus thermoruber HT42, isolated from Los Humeros, Puebla, Mexico, with biotechnological potential.</title>
        <authorList>
            <person name="Lara Sanchez J."/>
            <person name="Solis Palacios R."/>
            <person name="Bustos Baena A.S."/>
            <person name="Ruz Baez A.E."/>
            <person name="Espinosa Luna G."/>
            <person name="Oliart Ros R.M."/>
        </authorList>
    </citation>
    <scope>NUCLEOTIDE SEQUENCE</scope>
    <source>
        <strain evidence="1">HT42</strain>
    </source>
</reference>